<feature type="compositionally biased region" description="Basic and acidic residues" evidence="7">
    <location>
        <begin position="92"/>
        <end position="111"/>
    </location>
</feature>
<dbReference type="AlphaFoldDB" id="A0A182F1Q7"/>
<reference evidence="8 9" key="1">
    <citation type="journal article" date="2017" name="G3 (Bethesda)">
        <title>The Physical Genome Mapping of Anopheles albimanus Corrected Scaffold Misassemblies and Identified Interarm Rearrangements in Genus Anopheles.</title>
        <authorList>
            <person name="Artemov G.N."/>
            <person name="Peery A.N."/>
            <person name="Jiang X."/>
            <person name="Tu Z."/>
            <person name="Stegniy V.N."/>
            <person name="Sharakhova M.V."/>
            <person name="Sharakhov I.V."/>
        </authorList>
    </citation>
    <scope>NUCLEOTIDE SEQUENCE [LARGE SCALE GENOMIC DNA]</scope>
    <source>
        <strain evidence="8 9">ALBI9_A</strain>
    </source>
</reference>
<feature type="compositionally biased region" description="Polar residues" evidence="7">
    <location>
        <begin position="23"/>
        <end position="32"/>
    </location>
</feature>
<evidence type="ECO:0000256" key="7">
    <source>
        <dbReference type="SAM" id="MobiDB-lite"/>
    </source>
</evidence>
<dbReference type="Proteomes" id="UP000069272">
    <property type="component" value="Chromosome 2L"/>
</dbReference>
<evidence type="ECO:0000313" key="9">
    <source>
        <dbReference type="Proteomes" id="UP000069272"/>
    </source>
</evidence>
<evidence type="ECO:0000256" key="3">
    <source>
        <dbReference type="ARBA" id="ARBA00023125"/>
    </source>
</evidence>
<feature type="compositionally biased region" description="Basic residues" evidence="7">
    <location>
        <begin position="416"/>
        <end position="425"/>
    </location>
</feature>
<dbReference type="InterPro" id="IPR047229">
    <property type="entry name" value="NFIL3-like"/>
</dbReference>
<dbReference type="PANTHER" id="PTHR15284:SF0">
    <property type="entry name" value="GH23983P"/>
    <property type="match status" value="1"/>
</dbReference>
<evidence type="ECO:0000256" key="4">
    <source>
        <dbReference type="ARBA" id="ARBA00023163"/>
    </source>
</evidence>
<feature type="region of interest" description="Disordered" evidence="7">
    <location>
        <begin position="525"/>
        <end position="581"/>
    </location>
</feature>
<dbReference type="PROSITE" id="PS50217">
    <property type="entry name" value="BZIP"/>
    <property type="match status" value="1"/>
</dbReference>
<keyword evidence="3" id="KW-0238">DNA-binding</keyword>
<dbReference type="GO" id="GO:0003700">
    <property type="term" value="F:DNA-binding transcription factor activity"/>
    <property type="evidence" value="ECO:0007669"/>
    <property type="project" value="InterPro"/>
</dbReference>
<feature type="compositionally biased region" description="Low complexity" evidence="7">
    <location>
        <begin position="452"/>
        <end position="489"/>
    </location>
</feature>
<feature type="compositionally biased region" description="Polar residues" evidence="7">
    <location>
        <begin position="189"/>
        <end position="216"/>
    </location>
</feature>
<dbReference type="SMART" id="SM00338">
    <property type="entry name" value="BRLZ"/>
    <property type="match status" value="1"/>
</dbReference>
<accession>A0A182F1Q7</accession>
<feature type="region of interest" description="Disordered" evidence="7">
    <location>
        <begin position="645"/>
        <end position="685"/>
    </location>
</feature>
<feature type="coiled-coil region" evidence="6">
    <location>
        <begin position="813"/>
        <end position="840"/>
    </location>
</feature>
<dbReference type="PANTHER" id="PTHR15284">
    <property type="entry name" value="NUCLEAR FACTOR INTERLEUKIN-3-REGULATED PROTEIN"/>
    <property type="match status" value="1"/>
</dbReference>
<evidence type="ECO:0000256" key="1">
    <source>
        <dbReference type="ARBA" id="ARBA00006079"/>
    </source>
</evidence>
<feature type="compositionally biased region" description="Low complexity" evidence="7">
    <location>
        <begin position="40"/>
        <end position="50"/>
    </location>
</feature>
<feature type="region of interest" description="Disordered" evidence="7">
    <location>
        <begin position="440"/>
        <end position="489"/>
    </location>
</feature>
<keyword evidence="5" id="KW-0539">Nucleus</keyword>
<name>A0A182F1Q7_ANOAL</name>
<evidence type="ECO:0000256" key="5">
    <source>
        <dbReference type="ARBA" id="ARBA00023242"/>
    </source>
</evidence>
<feature type="compositionally biased region" description="Polar residues" evidence="7">
    <location>
        <begin position="302"/>
        <end position="312"/>
    </location>
</feature>
<comment type="similarity">
    <text evidence="1">Belongs to the bZIP family. NFIL3 subfamily.</text>
</comment>
<feature type="region of interest" description="Disordered" evidence="7">
    <location>
        <begin position="385"/>
        <end position="425"/>
    </location>
</feature>
<dbReference type="GO" id="GO:0007623">
    <property type="term" value="P:circadian rhythm"/>
    <property type="evidence" value="ECO:0007669"/>
    <property type="project" value="TreeGrafter"/>
</dbReference>
<feature type="compositionally biased region" description="Polar residues" evidence="7">
    <location>
        <begin position="51"/>
        <end position="64"/>
    </location>
</feature>
<protein>
    <submittedName>
        <fullName evidence="8">Uncharacterized protein</fullName>
    </submittedName>
</protein>
<dbReference type="InterPro" id="IPR004827">
    <property type="entry name" value="bZIP"/>
</dbReference>
<dbReference type="VEuPathDB" id="VectorBase:AALB000386"/>
<keyword evidence="2" id="KW-0805">Transcription regulation</keyword>
<dbReference type="VEuPathDB" id="VectorBase:AALB20_036634"/>
<feature type="region of interest" description="Disordered" evidence="7">
    <location>
        <begin position="174"/>
        <end position="327"/>
    </location>
</feature>
<dbReference type="Gene3D" id="1.20.5.170">
    <property type="match status" value="1"/>
</dbReference>
<feature type="compositionally biased region" description="Low complexity" evidence="7">
    <location>
        <begin position="289"/>
        <end position="299"/>
    </location>
</feature>
<dbReference type="InterPro" id="IPR046347">
    <property type="entry name" value="bZIP_sf"/>
</dbReference>
<dbReference type="EnsemblMetazoa" id="AALB000386-RA">
    <property type="protein sequence ID" value="AALB000386-PA"/>
    <property type="gene ID" value="AALB000386"/>
</dbReference>
<dbReference type="CDD" id="cd14694">
    <property type="entry name" value="bZIP_NFIL3"/>
    <property type="match status" value="1"/>
</dbReference>
<feature type="compositionally biased region" description="Low complexity" evidence="7">
    <location>
        <begin position="403"/>
        <end position="415"/>
    </location>
</feature>
<evidence type="ECO:0000313" key="8">
    <source>
        <dbReference type="EnsemblMetazoa" id="AALB000386-PA"/>
    </source>
</evidence>
<feature type="compositionally biased region" description="Low complexity" evidence="7">
    <location>
        <begin position="645"/>
        <end position="676"/>
    </location>
</feature>
<feature type="compositionally biased region" description="Basic residues" evidence="7">
    <location>
        <begin position="525"/>
        <end position="554"/>
    </location>
</feature>
<dbReference type="STRING" id="7167.A0A182F1Q7"/>
<dbReference type="FunFam" id="1.20.5.170:FF:000025">
    <property type="entry name" value="nuclear factor interleukin-3-regulated protein-like"/>
    <property type="match status" value="1"/>
</dbReference>
<dbReference type="GO" id="GO:0005634">
    <property type="term" value="C:nucleus"/>
    <property type="evidence" value="ECO:0007669"/>
    <property type="project" value="TreeGrafter"/>
</dbReference>
<evidence type="ECO:0000256" key="2">
    <source>
        <dbReference type="ARBA" id="ARBA00023015"/>
    </source>
</evidence>
<dbReference type="Pfam" id="PF07716">
    <property type="entry name" value="bZIP_2"/>
    <property type="match status" value="1"/>
</dbReference>
<feature type="region of interest" description="Disordered" evidence="7">
    <location>
        <begin position="1"/>
        <end position="64"/>
    </location>
</feature>
<feature type="compositionally biased region" description="Low complexity" evidence="7">
    <location>
        <begin position="560"/>
        <end position="581"/>
    </location>
</feature>
<reference evidence="8" key="2">
    <citation type="submission" date="2022-08" db="UniProtKB">
        <authorList>
            <consortium name="EnsemblMetazoa"/>
        </authorList>
    </citation>
    <scope>IDENTIFICATION</scope>
    <source>
        <strain evidence="8">STECLA/ALBI9_A</strain>
    </source>
</reference>
<sequence length="857" mass="89457">MMVADFVTRQQNGSPLNGEIPGQNHNSNSNMPAHSALLMSNNSNSNSNSSGRASPHTSSESEFPQNGYELAAHLKRKELFSQRKQREFIPDNKKDDSYWDRRRRNNEAAKRSREKRRFNDMVLEQRVVELTKENHVLKAQLDAIKSKYNICGENLVSVDQIMATLPTNEQVLSSTKRVKLSSGGPAGGRSTSPGGQSISMFPLSRSPSRQPTASPTQSCPLSPPAASASIPVGSSSSSSSSSTPHLQQSLLAVVTAGGLPSQPSPTPSSQQAPVIHANPNVESPPPSSQQPQGAGSNGPLAASSTSPAVHSSTGGGAIQHTSGSSYGNGPLHAIYRTGAASIIEYERIGEATGAKHHEPGSPHSINGRSPSQIRLELIERNLDDLHQQQQQQQQHHHLHHHLQQQQQQQQQQQPHIHQHHSNHHHRVMAANGGHELIVDERDERSPSPPHVAPASSSVVVPARFGSPSTTTSSSSATPPATSASSSLTIISSTSPSGGALVGASSPPAHLPLVAHSHPHHFSAAAAHHHPHALHHPHHLPPHHHHHHHPHHHVHPFVVGATSPYASSSPSSSAASTSPSSSSSSAAAAAAVVAALPVTYSAAAAVAAYAATNALYASPPRTAERELSPNAALTLTANVLNLSRRAPSPYDSGSAASAGSAPSPPRSSTASASGSASCGEEEPDRCDREIHEHANSLPVKLRHKSHLGDKDAATALLALQNIKQEPVGLRSASPSWDDGGDGGSSDERDSGISTNEWPTKAEQKMLVPLPGGAVTADGSAVPGASGTLTAAMMAAAAAAAAAGKITSIPASVVISKKTEENIHLQSKLARLESEVATIKNMMISNTTGSAFGVTAAAQ</sequence>
<keyword evidence="6" id="KW-0175">Coiled coil</keyword>
<feature type="region of interest" description="Disordered" evidence="7">
    <location>
        <begin position="725"/>
        <end position="756"/>
    </location>
</feature>
<proteinExistence type="inferred from homology"/>
<dbReference type="GO" id="GO:0003677">
    <property type="term" value="F:DNA binding"/>
    <property type="evidence" value="ECO:0007669"/>
    <property type="project" value="UniProtKB-KW"/>
</dbReference>
<keyword evidence="4" id="KW-0804">Transcription</keyword>
<evidence type="ECO:0000256" key="6">
    <source>
        <dbReference type="SAM" id="Coils"/>
    </source>
</evidence>
<feature type="compositionally biased region" description="Low complexity" evidence="7">
    <location>
        <begin position="217"/>
        <end position="250"/>
    </location>
</feature>
<keyword evidence="9" id="KW-1185">Reference proteome</keyword>
<dbReference type="InterPro" id="IPR047106">
    <property type="entry name" value="NFIL3-like_bZIP"/>
</dbReference>
<dbReference type="PROSITE" id="PS00036">
    <property type="entry name" value="BZIP_BASIC"/>
    <property type="match status" value="1"/>
</dbReference>
<dbReference type="SUPFAM" id="SSF57959">
    <property type="entry name" value="Leucine zipper domain"/>
    <property type="match status" value="1"/>
</dbReference>
<organism evidence="8 9">
    <name type="scientific">Anopheles albimanus</name>
    <name type="common">New world malaria mosquito</name>
    <dbReference type="NCBI Taxonomy" id="7167"/>
    <lineage>
        <taxon>Eukaryota</taxon>
        <taxon>Metazoa</taxon>
        <taxon>Ecdysozoa</taxon>
        <taxon>Arthropoda</taxon>
        <taxon>Hexapoda</taxon>
        <taxon>Insecta</taxon>
        <taxon>Pterygota</taxon>
        <taxon>Neoptera</taxon>
        <taxon>Endopterygota</taxon>
        <taxon>Diptera</taxon>
        <taxon>Nematocera</taxon>
        <taxon>Culicoidea</taxon>
        <taxon>Culicidae</taxon>
        <taxon>Anophelinae</taxon>
        <taxon>Anopheles</taxon>
    </lineage>
</organism>
<feature type="region of interest" description="Disordered" evidence="7">
    <location>
        <begin position="92"/>
        <end position="114"/>
    </location>
</feature>